<reference evidence="1" key="1">
    <citation type="submission" date="2018-06" db="EMBL/GenBank/DDBJ databases">
        <authorList>
            <person name="Zhirakovskaya E."/>
        </authorList>
    </citation>
    <scope>NUCLEOTIDE SEQUENCE</scope>
</reference>
<dbReference type="AlphaFoldDB" id="A0A3B0ZNB8"/>
<name>A0A3B0ZNB8_9ZZZZ</name>
<organism evidence="1">
    <name type="scientific">hydrothermal vent metagenome</name>
    <dbReference type="NCBI Taxonomy" id="652676"/>
    <lineage>
        <taxon>unclassified sequences</taxon>
        <taxon>metagenomes</taxon>
        <taxon>ecological metagenomes</taxon>
    </lineage>
</organism>
<evidence type="ECO:0000313" key="1">
    <source>
        <dbReference type="EMBL" id="VAW82096.1"/>
    </source>
</evidence>
<accession>A0A3B0ZNB8</accession>
<dbReference type="EMBL" id="UOFL01000236">
    <property type="protein sequence ID" value="VAW82096.1"/>
    <property type="molecule type" value="Genomic_DNA"/>
</dbReference>
<sequence length="103" mass="12088">MDRQKLGQIGKSLANDLENISEKYHSKSNQHEILQWESVGVRGMTSQLLNSEECTYKLLSTQLLREWGEKLISDNTELSERVFSFRQSYSYFVDSNKTNKKHR</sequence>
<gene>
    <name evidence="1" type="ORF">MNBD_GAMMA12-91</name>
</gene>
<protein>
    <submittedName>
        <fullName evidence="1">Uncharacterized protein</fullName>
    </submittedName>
</protein>
<proteinExistence type="predicted"/>